<dbReference type="Proteomes" id="UP000253628">
    <property type="component" value="Unassembled WGS sequence"/>
</dbReference>
<dbReference type="AlphaFoldDB" id="A0A366HEJ0"/>
<dbReference type="OrthoDB" id="9790995at2"/>
<evidence type="ECO:0000259" key="2">
    <source>
        <dbReference type="Pfam" id="PF19112"/>
    </source>
</evidence>
<dbReference type="PANTHER" id="PTHR21266">
    <property type="entry name" value="IRON-SULFUR DOMAIN CONTAINING PROTEIN"/>
    <property type="match status" value="1"/>
</dbReference>
<sequence length="297" mass="33630">MLKDEMLWRDWHPVMIVADMAANQSYRTSVLGVPIVYSHDGQGYHARRAEGDGPCSITERYATVWVCLGEDPLEFFAIPEFDEPDRRVLGAGSIRLHVSGLRAVENFLDMGHFPFVHDGYLGAEPYTEVLPYDVEIDAATNEIYARNCRFVQPRASATADKPIDVSYIYRVARPYTTLLYKTCVPAPDRLDVIGLFVQPLSEEWCVAHTVMIYIDDVNSDEELRKFQQTVFGQDLMILINQVPKRMPLETRHEVPVRADAMSSVYRRWLRENKIAFGTYSEPEVAQTGMAATATAGA</sequence>
<dbReference type="Pfam" id="PF19112">
    <property type="entry name" value="VanA_C"/>
    <property type="match status" value="1"/>
</dbReference>
<reference evidence="3 4" key="1">
    <citation type="submission" date="2018-06" db="EMBL/GenBank/DDBJ databases">
        <title>Genomic Encyclopedia of Type Strains, Phase IV (KMG-IV): sequencing the most valuable type-strain genomes for metagenomic binning, comparative biology and taxonomic classification.</title>
        <authorList>
            <person name="Goeker M."/>
        </authorList>
    </citation>
    <scope>NUCLEOTIDE SEQUENCE [LARGE SCALE GENOMIC DNA]</scope>
    <source>
        <strain evidence="3 4">DSM 25520</strain>
    </source>
</reference>
<proteinExistence type="predicted"/>
<feature type="domain" description="Vanillate O-demethylase oxygenase-like C-terminal catalytic" evidence="2">
    <location>
        <begin position="103"/>
        <end position="271"/>
    </location>
</feature>
<gene>
    <name evidence="3" type="ORF">DFR37_103270</name>
</gene>
<keyword evidence="1" id="KW-0560">Oxidoreductase</keyword>
<dbReference type="InterPro" id="IPR044043">
    <property type="entry name" value="VanA_C_cat"/>
</dbReference>
<evidence type="ECO:0000313" key="3">
    <source>
        <dbReference type="EMBL" id="RBP40927.1"/>
    </source>
</evidence>
<organism evidence="3 4">
    <name type="scientific">Eoetvoesiella caeni</name>
    <dbReference type="NCBI Taxonomy" id="645616"/>
    <lineage>
        <taxon>Bacteria</taxon>
        <taxon>Pseudomonadati</taxon>
        <taxon>Pseudomonadota</taxon>
        <taxon>Betaproteobacteria</taxon>
        <taxon>Burkholderiales</taxon>
        <taxon>Alcaligenaceae</taxon>
        <taxon>Eoetvoesiella</taxon>
    </lineage>
</organism>
<accession>A0A366HEJ0</accession>
<keyword evidence="3" id="KW-0223">Dioxygenase</keyword>
<dbReference type="EMBL" id="QNRQ01000003">
    <property type="protein sequence ID" value="RBP40927.1"/>
    <property type="molecule type" value="Genomic_DNA"/>
</dbReference>
<dbReference type="SUPFAM" id="SSF55961">
    <property type="entry name" value="Bet v1-like"/>
    <property type="match status" value="1"/>
</dbReference>
<dbReference type="PANTHER" id="PTHR21266:SF60">
    <property type="entry name" value="3-KETOSTEROID-9-ALPHA-MONOOXYGENASE, OXYGENASE COMPONENT"/>
    <property type="match status" value="1"/>
</dbReference>
<protein>
    <submittedName>
        <fullName evidence="3">Phenylpropionate dioxygenase-like ring-hydroxylating dioxygenase large terminal subunit</fullName>
    </submittedName>
</protein>
<comment type="caution">
    <text evidence="3">The sequence shown here is derived from an EMBL/GenBank/DDBJ whole genome shotgun (WGS) entry which is preliminary data.</text>
</comment>
<keyword evidence="4" id="KW-1185">Reference proteome</keyword>
<name>A0A366HEJ0_9BURK</name>
<dbReference type="RefSeq" id="WP_113932683.1">
    <property type="nucleotide sequence ID" value="NZ_JACCEU010000004.1"/>
</dbReference>
<dbReference type="InterPro" id="IPR050584">
    <property type="entry name" value="Cholesterol_7-desaturase"/>
</dbReference>
<dbReference type="GO" id="GO:0051213">
    <property type="term" value="F:dioxygenase activity"/>
    <property type="evidence" value="ECO:0007669"/>
    <property type="project" value="UniProtKB-KW"/>
</dbReference>
<evidence type="ECO:0000256" key="1">
    <source>
        <dbReference type="ARBA" id="ARBA00023002"/>
    </source>
</evidence>
<evidence type="ECO:0000313" key="4">
    <source>
        <dbReference type="Proteomes" id="UP000253628"/>
    </source>
</evidence>
<dbReference type="Gene3D" id="3.90.380.10">
    <property type="entry name" value="Naphthalene 1,2-dioxygenase Alpha Subunit, Chain A, domain 1"/>
    <property type="match status" value="1"/>
</dbReference>